<comment type="caution">
    <text evidence="1">The sequence shown here is derived from an EMBL/GenBank/DDBJ whole genome shotgun (WGS) entry which is preliminary data.</text>
</comment>
<dbReference type="GeneID" id="92089454"/>
<dbReference type="EMBL" id="JAQQWL010000005">
    <property type="protein sequence ID" value="KAK8074083.1"/>
    <property type="molecule type" value="Genomic_DNA"/>
</dbReference>
<evidence type="ECO:0000313" key="2">
    <source>
        <dbReference type="Proteomes" id="UP001480595"/>
    </source>
</evidence>
<dbReference type="Proteomes" id="UP001480595">
    <property type="component" value="Unassembled WGS sequence"/>
</dbReference>
<proteinExistence type="predicted"/>
<keyword evidence="2" id="KW-1185">Reference proteome</keyword>
<reference evidence="1 2" key="1">
    <citation type="submission" date="2023-01" db="EMBL/GenBank/DDBJ databases">
        <title>Analysis of 21 Apiospora genomes using comparative genomics revels a genus with tremendous synthesis potential of carbohydrate active enzymes and secondary metabolites.</title>
        <authorList>
            <person name="Sorensen T."/>
        </authorList>
    </citation>
    <scope>NUCLEOTIDE SEQUENCE [LARGE SCALE GENOMIC DNA]</scope>
    <source>
        <strain evidence="1 2">CBS 135458</strain>
    </source>
</reference>
<protein>
    <recommendedName>
        <fullName evidence="3">Fungal N-terminal domain-containing protein</fullName>
    </recommendedName>
</protein>
<dbReference type="RefSeq" id="XP_066718558.1">
    <property type="nucleotide sequence ID" value="XM_066856391.1"/>
</dbReference>
<organism evidence="1 2">
    <name type="scientific">Apiospora phragmitis</name>
    <dbReference type="NCBI Taxonomy" id="2905665"/>
    <lineage>
        <taxon>Eukaryota</taxon>
        <taxon>Fungi</taxon>
        <taxon>Dikarya</taxon>
        <taxon>Ascomycota</taxon>
        <taxon>Pezizomycotina</taxon>
        <taxon>Sordariomycetes</taxon>
        <taxon>Xylariomycetidae</taxon>
        <taxon>Amphisphaeriales</taxon>
        <taxon>Apiosporaceae</taxon>
        <taxon>Apiospora</taxon>
    </lineage>
</organism>
<evidence type="ECO:0008006" key="3">
    <source>
        <dbReference type="Google" id="ProtNLM"/>
    </source>
</evidence>
<name>A0ABR1VS49_9PEZI</name>
<gene>
    <name evidence="1" type="ORF">PG994_004982</name>
</gene>
<sequence length="246" mass="26668">MDPVSLAGSVAGLASLGIQVTSGITTYLDAVKCRDEDLVTIRRQNAALRALVAAIKATSTAIPQLSQDVVAAATQSIQTCTEDLDALEAFISHLSGSDISTWRLGLKYQARKLHLAFDRSKINQLSRRIFQSKATLQLAVGELGLRIWVGATDTKPYALSRRWNRRVAAATRDSFWTDCRSDVWWYPTTSFQERIAGIEGTLQKLVAASERDVVTPGDTISFRGVAARLAAKPAALEEMCSVSAPG</sequence>
<evidence type="ECO:0000313" key="1">
    <source>
        <dbReference type="EMBL" id="KAK8074083.1"/>
    </source>
</evidence>
<accession>A0ABR1VS49</accession>